<keyword evidence="9 10" id="KW-0100">Branched-chain amino acid biosynthesis</keyword>
<reference evidence="12 13" key="1">
    <citation type="submission" date="2019-06" db="EMBL/GenBank/DDBJ databases">
        <title>Genome sequence of Ureibacillus terrenus.</title>
        <authorList>
            <person name="Maclea K.S."/>
            <person name="Simoes M."/>
        </authorList>
    </citation>
    <scope>NUCLEOTIDE SEQUENCE [LARGE SCALE GENOMIC DNA]</scope>
    <source>
        <strain evidence="12 13">ATCC BAA-384</strain>
    </source>
</reference>
<dbReference type="PANTHER" id="PTHR43345:SF5">
    <property type="entry name" value="3-ISOPROPYLMALATE DEHYDRATASE SMALL SUBUNIT"/>
    <property type="match status" value="1"/>
</dbReference>
<protein>
    <recommendedName>
        <fullName evidence="10">3-isopropylmalate dehydratase small subunit</fullName>
        <ecNumber evidence="10">4.2.1.33</ecNumber>
    </recommendedName>
    <alternativeName>
        <fullName evidence="10">Alpha-IPM isomerase</fullName>
        <shortName evidence="10">IPMI</shortName>
    </alternativeName>
    <alternativeName>
        <fullName evidence="10">Isopropylmalate isomerase</fullName>
    </alternativeName>
</protein>
<proteinExistence type="inferred from homology"/>
<dbReference type="NCBIfam" id="TIGR00171">
    <property type="entry name" value="leuD"/>
    <property type="match status" value="1"/>
</dbReference>
<comment type="function">
    <text evidence="2 10">Catalyzes the isomerization between 2-isopropylmalate and 3-isopropylmalate, via the formation of 2-isopropylmaleate.</text>
</comment>
<dbReference type="GO" id="GO:0003861">
    <property type="term" value="F:3-isopropylmalate dehydratase activity"/>
    <property type="evidence" value="ECO:0007669"/>
    <property type="project" value="UniProtKB-UniRule"/>
</dbReference>
<dbReference type="EC" id="4.2.1.33" evidence="10"/>
<keyword evidence="8 10" id="KW-0456">Lyase</keyword>
<dbReference type="Proteomes" id="UP000315753">
    <property type="component" value="Unassembled WGS sequence"/>
</dbReference>
<dbReference type="GO" id="GO:0009316">
    <property type="term" value="C:3-isopropylmalate dehydratase complex"/>
    <property type="evidence" value="ECO:0007669"/>
    <property type="project" value="InterPro"/>
</dbReference>
<evidence type="ECO:0000256" key="4">
    <source>
        <dbReference type="ARBA" id="ARBA00009845"/>
    </source>
</evidence>
<dbReference type="UniPathway" id="UPA00048">
    <property type="reaction ID" value="UER00071"/>
</dbReference>
<organism evidence="12 13">
    <name type="scientific">Ureibacillus terrenus</name>
    <dbReference type="NCBI Taxonomy" id="118246"/>
    <lineage>
        <taxon>Bacteria</taxon>
        <taxon>Bacillati</taxon>
        <taxon>Bacillota</taxon>
        <taxon>Bacilli</taxon>
        <taxon>Bacillales</taxon>
        <taxon>Caryophanaceae</taxon>
        <taxon>Ureibacillus</taxon>
    </lineage>
</organism>
<feature type="domain" description="Aconitase A/isopropylmalate dehydratase small subunit swivel" evidence="11">
    <location>
        <begin position="2"/>
        <end position="117"/>
    </location>
</feature>
<dbReference type="PANTHER" id="PTHR43345">
    <property type="entry name" value="3-ISOPROPYLMALATE DEHYDRATASE SMALL SUBUNIT 2-RELATED-RELATED"/>
    <property type="match status" value="1"/>
</dbReference>
<evidence type="ECO:0000259" key="11">
    <source>
        <dbReference type="Pfam" id="PF00694"/>
    </source>
</evidence>
<dbReference type="Gene3D" id="3.20.19.10">
    <property type="entry name" value="Aconitase, domain 4"/>
    <property type="match status" value="1"/>
</dbReference>
<name>A0A540UV73_9BACL</name>
<dbReference type="CDD" id="cd01577">
    <property type="entry name" value="IPMI_Swivel"/>
    <property type="match status" value="1"/>
</dbReference>
<evidence type="ECO:0000256" key="8">
    <source>
        <dbReference type="ARBA" id="ARBA00023239"/>
    </source>
</evidence>
<dbReference type="InterPro" id="IPR050075">
    <property type="entry name" value="LeuD"/>
</dbReference>
<dbReference type="GO" id="GO:0009098">
    <property type="term" value="P:L-leucine biosynthetic process"/>
    <property type="evidence" value="ECO:0007669"/>
    <property type="project" value="UniProtKB-UniRule"/>
</dbReference>
<dbReference type="EMBL" id="VIGD01000034">
    <property type="protein sequence ID" value="TQE88391.1"/>
    <property type="molecule type" value="Genomic_DNA"/>
</dbReference>
<dbReference type="NCBIfam" id="NF002458">
    <property type="entry name" value="PRK01641.1"/>
    <property type="match status" value="1"/>
</dbReference>
<evidence type="ECO:0000256" key="7">
    <source>
        <dbReference type="ARBA" id="ARBA00022605"/>
    </source>
</evidence>
<dbReference type="InterPro" id="IPR004431">
    <property type="entry name" value="3-IsopropMal_deHydase_ssu"/>
</dbReference>
<comment type="subunit">
    <text evidence="5 10">Heterodimer of LeuC and LeuD.</text>
</comment>
<dbReference type="InterPro" id="IPR033940">
    <property type="entry name" value="IPMI_Swivel"/>
</dbReference>
<keyword evidence="6 10" id="KW-0432">Leucine biosynthesis</keyword>
<comment type="pathway">
    <text evidence="3 10">Amino-acid biosynthesis; L-leucine biosynthesis; L-leucine from 3-methyl-2-oxobutanoate: step 2/4.</text>
</comment>
<comment type="similarity">
    <text evidence="4 10">Belongs to the LeuD family. LeuD type 1 subfamily.</text>
</comment>
<dbReference type="InterPro" id="IPR015928">
    <property type="entry name" value="Aconitase/3IPM_dehydase_swvl"/>
</dbReference>
<keyword evidence="7 10" id="KW-0028">Amino-acid biosynthesis</keyword>
<evidence type="ECO:0000256" key="5">
    <source>
        <dbReference type="ARBA" id="ARBA00011271"/>
    </source>
</evidence>
<dbReference type="OrthoDB" id="9777465at2"/>
<dbReference type="SUPFAM" id="SSF52016">
    <property type="entry name" value="LeuD/IlvD-like"/>
    <property type="match status" value="1"/>
</dbReference>
<evidence type="ECO:0000256" key="6">
    <source>
        <dbReference type="ARBA" id="ARBA00022430"/>
    </source>
</evidence>
<gene>
    <name evidence="10 12" type="primary">leuD</name>
    <name evidence="12" type="ORF">FKZ59_13880</name>
</gene>
<keyword evidence="13" id="KW-1185">Reference proteome</keyword>
<sequence>MKKIRNIAGKALPLGFSDVDTDQIAPSDAMKFSKRTNMAGYLFKDWREDPDFVMNRPEYKDAIILLAGENFGCGSSREHAPWALLDYGFRAVIAPSFGDIFKNNCSKVGLVTIELEDPIVKQMIAIAEANPQTEFAIDIAEKTITCEGFQWHFHMDQFTQYKLLHGLNEIEITLLEQEAIQRYEAKRPSFLPRII</sequence>
<dbReference type="FunFam" id="3.20.19.10:FF:000003">
    <property type="entry name" value="3-isopropylmalate dehydratase small subunit"/>
    <property type="match status" value="1"/>
</dbReference>
<evidence type="ECO:0000256" key="9">
    <source>
        <dbReference type="ARBA" id="ARBA00023304"/>
    </source>
</evidence>
<evidence type="ECO:0000313" key="12">
    <source>
        <dbReference type="EMBL" id="TQE88391.1"/>
    </source>
</evidence>
<comment type="catalytic activity">
    <reaction evidence="1 10">
        <text>(2R,3S)-3-isopropylmalate = (2S)-2-isopropylmalate</text>
        <dbReference type="Rhea" id="RHEA:32287"/>
        <dbReference type="ChEBI" id="CHEBI:1178"/>
        <dbReference type="ChEBI" id="CHEBI:35121"/>
        <dbReference type="EC" id="4.2.1.33"/>
    </reaction>
</comment>
<dbReference type="RefSeq" id="WP_141603345.1">
    <property type="nucleotide sequence ID" value="NZ_JARMSB010000022.1"/>
</dbReference>
<evidence type="ECO:0000256" key="2">
    <source>
        <dbReference type="ARBA" id="ARBA00002695"/>
    </source>
</evidence>
<evidence type="ECO:0000256" key="1">
    <source>
        <dbReference type="ARBA" id="ARBA00000491"/>
    </source>
</evidence>
<dbReference type="Pfam" id="PF00694">
    <property type="entry name" value="Aconitase_C"/>
    <property type="match status" value="1"/>
</dbReference>
<evidence type="ECO:0000256" key="3">
    <source>
        <dbReference type="ARBA" id="ARBA00004729"/>
    </source>
</evidence>
<accession>A0A540UV73</accession>
<dbReference type="HAMAP" id="MF_01031">
    <property type="entry name" value="LeuD_type1"/>
    <property type="match status" value="1"/>
</dbReference>
<dbReference type="InterPro" id="IPR000573">
    <property type="entry name" value="AconitaseA/IPMdHydase_ssu_swvl"/>
</dbReference>
<comment type="caution">
    <text evidence="12">The sequence shown here is derived from an EMBL/GenBank/DDBJ whole genome shotgun (WGS) entry which is preliminary data.</text>
</comment>
<evidence type="ECO:0000313" key="13">
    <source>
        <dbReference type="Proteomes" id="UP000315753"/>
    </source>
</evidence>
<dbReference type="AlphaFoldDB" id="A0A540UV73"/>
<evidence type="ECO:0000256" key="10">
    <source>
        <dbReference type="HAMAP-Rule" id="MF_01031"/>
    </source>
</evidence>